<dbReference type="AlphaFoldDB" id="A0A843TI21"/>
<organism evidence="1 2">
    <name type="scientific">Colocasia esculenta</name>
    <name type="common">Wild taro</name>
    <name type="synonym">Arum esculentum</name>
    <dbReference type="NCBI Taxonomy" id="4460"/>
    <lineage>
        <taxon>Eukaryota</taxon>
        <taxon>Viridiplantae</taxon>
        <taxon>Streptophyta</taxon>
        <taxon>Embryophyta</taxon>
        <taxon>Tracheophyta</taxon>
        <taxon>Spermatophyta</taxon>
        <taxon>Magnoliopsida</taxon>
        <taxon>Liliopsida</taxon>
        <taxon>Araceae</taxon>
        <taxon>Aroideae</taxon>
        <taxon>Colocasieae</taxon>
        <taxon>Colocasia</taxon>
    </lineage>
</organism>
<dbReference type="Proteomes" id="UP000652761">
    <property type="component" value="Unassembled WGS sequence"/>
</dbReference>
<name>A0A843TI21_COLES</name>
<protein>
    <submittedName>
        <fullName evidence="1">Uncharacterized protein</fullName>
    </submittedName>
</protein>
<accession>A0A843TI21</accession>
<proteinExistence type="predicted"/>
<sequence length="190" mass="20854">MECSCRGLVQDMQTQTHTQVALQAQLEAQAQAQAQAPAPVPQGHDHGGPSIMERFKRMAPPSFKGESQPLLAKSWMREIEKIFRANRCAEEDKVSLATYMLQIGERDGAVPRGEEGFAEEVCTSVPAAEQEESGISVTAASHGGKQSAGSCTLIPRHQAQWQEGVSSLWKDTWWYGMLEASGKVLEVREQ</sequence>
<comment type="caution">
    <text evidence="1">The sequence shown here is derived from an EMBL/GenBank/DDBJ whole genome shotgun (WGS) entry which is preliminary data.</text>
</comment>
<evidence type="ECO:0000313" key="2">
    <source>
        <dbReference type="Proteomes" id="UP000652761"/>
    </source>
</evidence>
<dbReference type="EMBL" id="NMUH01000029">
    <property type="protein sequence ID" value="MQL69133.1"/>
    <property type="molecule type" value="Genomic_DNA"/>
</dbReference>
<keyword evidence="2" id="KW-1185">Reference proteome</keyword>
<evidence type="ECO:0000313" key="1">
    <source>
        <dbReference type="EMBL" id="MQL69133.1"/>
    </source>
</evidence>
<reference evidence="1" key="1">
    <citation type="submission" date="2017-07" db="EMBL/GenBank/DDBJ databases">
        <title>Taro Niue Genome Assembly and Annotation.</title>
        <authorList>
            <person name="Atibalentja N."/>
            <person name="Keating K."/>
            <person name="Fields C.J."/>
        </authorList>
    </citation>
    <scope>NUCLEOTIDE SEQUENCE</scope>
    <source>
        <strain evidence="1">Niue_2</strain>
        <tissue evidence="1">Leaf</tissue>
    </source>
</reference>
<gene>
    <name evidence="1" type="ORF">Taro_001381</name>
</gene>